<feature type="domain" description="Protein kinase" evidence="19">
    <location>
        <begin position="469"/>
        <end position="741"/>
    </location>
</feature>
<dbReference type="FunFam" id="1.10.510.10:FF:000027">
    <property type="entry name" value="Receptor protein-tyrosine kinase"/>
    <property type="match status" value="1"/>
</dbReference>
<evidence type="ECO:0000256" key="18">
    <source>
        <dbReference type="SAM" id="MobiDB-lite"/>
    </source>
</evidence>
<dbReference type="Gene3D" id="3.30.200.20">
    <property type="entry name" value="Phosphorylase Kinase, domain 1"/>
    <property type="match status" value="1"/>
</dbReference>
<comment type="subcellular location">
    <subcellularLocation>
        <location evidence="1">Cell junction</location>
        <location evidence="1">Focal adhesion</location>
    </subcellularLocation>
    <subcellularLocation>
        <location evidence="3">Cell membrane</location>
        <topology evidence="3">Peripheral membrane protein</topology>
        <orientation evidence="3">Cytoplasmic side</orientation>
    </subcellularLocation>
    <subcellularLocation>
        <location evidence="2">Cell projection</location>
    </subcellularLocation>
    <subcellularLocation>
        <location evidence="4">Cytoplasm</location>
    </subcellularLocation>
</comment>
<feature type="region of interest" description="Disordered" evidence="18">
    <location>
        <begin position="1226"/>
        <end position="1245"/>
    </location>
</feature>
<evidence type="ECO:0000259" key="19">
    <source>
        <dbReference type="PROSITE" id="PS50011"/>
    </source>
</evidence>
<protein>
    <recommendedName>
        <fullName evidence="23">Focal adhesion kinase 1</fullName>
    </recommendedName>
</protein>
<evidence type="ECO:0000313" key="21">
    <source>
        <dbReference type="EnsemblMetazoa" id="XP_022661658"/>
    </source>
</evidence>
<feature type="compositionally biased region" description="Polar residues" evidence="18">
    <location>
        <begin position="1117"/>
        <end position="1159"/>
    </location>
</feature>
<dbReference type="RefSeq" id="XP_022661658.1">
    <property type="nucleotide sequence ID" value="XM_022805923.1"/>
</dbReference>
<dbReference type="InterPro" id="IPR019748">
    <property type="entry name" value="FERM_central"/>
</dbReference>
<feature type="region of interest" description="Disordered" evidence="18">
    <location>
        <begin position="1092"/>
        <end position="1170"/>
    </location>
</feature>
<feature type="domain" description="FERM" evidence="20">
    <location>
        <begin position="58"/>
        <end position="373"/>
    </location>
</feature>
<dbReference type="InterPro" id="IPR011993">
    <property type="entry name" value="PH-like_dom_sf"/>
</dbReference>
<keyword evidence="13" id="KW-0472">Membrane</keyword>
<dbReference type="Pfam" id="PF07714">
    <property type="entry name" value="PK_Tyr_Ser-Thr"/>
    <property type="match status" value="1"/>
</dbReference>
<dbReference type="CDD" id="cd14473">
    <property type="entry name" value="FERM_B-lobe"/>
    <property type="match status" value="1"/>
</dbReference>
<dbReference type="InterPro" id="IPR014352">
    <property type="entry name" value="FERM/acyl-CoA-bd_prot_sf"/>
</dbReference>
<dbReference type="PRINTS" id="PR00109">
    <property type="entry name" value="TYRKINASE"/>
</dbReference>
<keyword evidence="5" id="KW-1003">Cell membrane</keyword>
<dbReference type="Pfam" id="PF03623">
    <property type="entry name" value="Focal_AT"/>
    <property type="match status" value="1"/>
</dbReference>
<evidence type="ECO:0000256" key="3">
    <source>
        <dbReference type="ARBA" id="ARBA00004413"/>
    </source>
</evidence>
<dbReference type="CTD" id="37233"/>
<evidence type="ECO:0000313" key="22">
    <source>
        <dbReference type="Proteomes" id="UP000594260"/>
    </source>
</evidence>
<dbReference type="GO" id="GO:0005925">
    <property type="term" value="C:focal adhesion"/>
    <property type="evidence" value="ECO:0007669"/>
    <property type="project" value="UniProtKB-SubCell"/>
</dbReference>
<dbReference type="GO" id="GO:0007165">
    <property type="term" value="P:signal transduction"/>
    <property type="evidence" value="ECO:0007669"/>
    <property type="project" value="UniProtKB-ARBA"/>
</dbReference>
<evidence type="ECO:0000256" key="13">
    <source>
        <dbReference type="ARBA" id="ARBA00023136"/>
    </source>
</evidence>
<dbReference type="GO" id="GO:0007172">
    <property type="term" value="P:signal complex assembly"/>
    <property type="evidence" value="ECO:0007669"/>
    <property type="project" value="InterPro"/>
</dbReference>
<dbReference type="SUPFAM" id="SSF68993">
    <property type="entry name" value="FAT domain of focal adhesion kinase"/>
    <property type="match status" value="1"/>
</dbReference>
<keyword evidence="12" id="KW-0965">Cell junction</keyword>
<evidence type="ECO:0000256" key="9">
    <source>
        <dbReference type="ARBA" id="ARBA00022741"/>
    </source>
</evidence>
<dbReference type="Proteomes" id="UP000594260">
    <property type="component" value="Unplaced"/>
</dbReference>
<evidence type="ECO:0000256" key="6">
    <source>
        <dbReference type="ARBA" id="ARBA00022490"/>
    </source>
</evidence>
<dbReference type="PROSITE" id="PS50011">
    <property type="entry name" value="PROTEIN_KINASE_DOM"/>
    <property type="match status" value="1"/>
</dbReference>
<evidence type="ECO:0000256" key="15">
    <source>
        <dbReference type="ARBA" id="ARBA00023273"/>
    </source>
</evidence>
<evidence type="ECO:0000256" key="8">
    <source>
        <dbReference type="ARBA" id="ARBA00022679"/>
    </source>
</evidence>
<evidence type="ECO:0000256" key="11">
    <source>
        <dbReference type="ARBA" id="ARBA00022840"/>
    </source>
</evidence>
<keyword evidence="6" id="KW-0963">Cytoplasm</keyword>
<dbReference type="EnsemblMetazoa" id="XM_022805923">
    <property type="protein sequence ID" value="XP_022661658"/>
    <property type="gene ID" value="LOC111250517"/>
</dbReference>
<feature type="region of interest" description="Disordered" evidence="18">
    <location>
        <begin position="13"/>
        <end position="48"/>
    </location>
</feature>
<dbReference type="PANTHER" id="PTHR46221">
    <property type="entry name" value="FERM AND PDZ DOMAIN-CONTAINING PROTEIN FAMILY MEMBER"/>
    <property type="match status" value="1"/>
</dbReference>
<dbReference type="GO" id="GO:0005886">
    <property type="term" value="C:plasma membrane"/>
    <property type="evidence" value="ECO:0007669"/>
    <property type="project" value="UniProtKB-SubCell"/>
</dbReference>
<dbReference type="SUPFAM" id="SSF47031">
    <property type="entry name" value="Second domain of FERM"/>
    <property type="match status" value="1"/>
</dbReference>
<dbReference type="Gene3D" id="1.20.80.10">
    <property type="match status" value="1"/>
</dbReference>
<dbReference type="PROSITE" id="PS00109">
    <property type="entry name" value="PROTEIN_KINASE_TYR"/>
    <property type="match status" value="1"/>
</dbReference>
<feature type="compositionally biased region" description="Polar residues" evidence="18">
    <location>
        <begin position="904"/>
        <end position="933"/>
    </location>
</feature>
<keyword evidence="9 16" id="KW-0547">Nucleotide-binding</keyword>
<dbReference type="GO" id="GO:0005524">
    <property type="term" value="F:ATP binding"/>
    <property type="evidence" value="ECO:0007669"/>
    <property type="project" value="UniProtKB-UniRule"/>
</dbReference>
<dbReference type="CDD" id="cd13190">
    <property type="entry name" value="FERM_C_FAK1"/>
    <property type="match status" value="1"/>
</dbReference>
<feature type="compositionally biased region" description="Pro residues" evidence="18">
    <location>
        <begin position="793"/>
        <end position="803"/>
    </location>
</feature>
<dbReference type="Gene3D" id="3.10.20.90">
    <property type="entry name" value="Phosphatidylinositol 3-kinase Catalytic Subunit, Chain A, domain 1"/>
    <property type="match status" value="1"/>
</dbReference>
<dbReference type="SUPFAM" id="SSF50729">
    <property type="entry name" value="PH domain-like"/>
    <property type="match status" value="1"/>
</dbReference>
<dbReference type="InterPro" id="IPR035963">
    <property type="entry name" value="FERM_2"/>
</dbReference>
<dbReference type="GeneID" id="111250517"/>
<keyword evidence="8" id="KW-0808">Transferase</keyword>
<dbReference type="InterPro" id="IPR001245">
    <property type="entry name" value="Ser-Thr/Tyr_kinase_cat_dom"/>
</dbReference>
<dbReference type="SMART" id="SM00295">
    <property type="entry name" value="B41"/>
    <property type="match status" value="1"/>
</dbReference>
<feature type="region of interest" description="Disordered" evidence="18">
    <location>
        <begin position="1299"/>
        <end position="1368"/>
    </location>
</feature>
<dbReference type="GO" id="GO:0009887">
    <property type="term" value="P:animal organ morphogenesis"/>
    <property type="evidence" value="ECO:0007669"/>
    <property type="project" value="UniProtKB-ARBA"/>
</dbReference>
<dbReference type="InterPro" id="IPR041390">
    <property type="entry name" value="FADK_N"/>
</dbReference>
<dbReference type="GO" id="GO:0042995">
    <property type="term" value="C:cell projection"/>
    <property type="evidence" value="ECO:0007669"/>
    <property type="project" value="UniProtKB-SubCell"/>
</dbReference>
<keyword evidence="7" id="KW-0597">Phosphoprotein</keyword>
<reference evidence="21" key="1">
    <citation type="submission" date="2021-01" db="UniProtKB">
        <authorList>
            <consortium name="EnsemblMetazoa"/>
        </authorList>
    </citation>
    <scope>IDENTIFICATION</scope>
</reference>
<dbReference type="SUPFAM" id="SSF56112">
    <property type="entry name" value="Protein kinase-like (PK-like)"/>
    <property type="match status" value="1"/>
</dbReference>
<feature type="region of interest" description="Disordered" evidence="18">
    <location>
        <begin position="387"/>
        <end position="429"/>
    </location>
</feature>
<dbReference type="InterPro" id="IPR041784">
    <property type="entry name" value="FAK1/PYK2_FERM_C"/>
</dbReference>
<feature type="compositionally biased region" description="Polar residues" evidence="18">
    <location>
        <begin position="864"/>
        <end position="878"/>
    </location>
</feature>
<organism evidence="21 22">
    <name type="scientific">Varroa destructor</name>
    <name type="common">Honeybee mite</name>
    <dbReference type="NCBI Taxonomy" id="109461"/>
    <lineage>
        <taxon>Eukaryota</taxon>
        <taxon>Metazoa</taxon>
        <taxon>Ecdysozoa</taxon>
        <taxon>Arthropoda</taxon>
        <taxon>Chelicerata</taxon>
        <taxon>Arachnida</taxon>
        <taxon>Acari</taxon>
        <taxon>Parasitiformes</taxon>
        <taxon>Mesostigmata</taxon>
        <taxon>Gamasina</taxon>
        <taxon>Dermanyssoidea</taxon>
        <taxon>Varroidae</taxon>
        <taxon>Varroa</taxon>
    </lineage>
</organism>
<evidence type="ECO:0000256" key="10">
    <source>
        <dbReference type="ARBA" id="ARBA00022777"/>
    </source>
</evidence>
<dbReference type="InterPro" id="IPR029071">
    <property type="entry name" value="Ubiquitin-like_domsf"/>
</dbReference>
<evidence type="ECO:0000256" key="12">
    <source>
        <dbReference type="ARBA" id="ARBA00022949"/>
    </source>
</evidence>
<evidence type="ECO:0008006" key="23">
    <source>
        <dbReference type="Google" id="ProtNLM"/>
    </source>
</evidence>
<keyword evidence="17" id="KW-0175">Coiled coil</keyword>
<keyword evidence="15" id="KW-0966">Cell projection</keyword>
<evidence type="ECO:0000256" key="14">
    <source>
        <dbReference type="ARBA" id="ARBA00023137"/>
    </source>
</evidence>
<dbReference type="InterPro" id="IPR017441">
    <property type="entry name" value="Protein_kinase_ATP_BS"/>
</dbReference>
<dbReference type="GO" id="GO:0008284">
    <property type="term" value="P:positive regulation of cell population proliferation"/>
    <property type="evidence" value="ECO:0007669"/>
    <property type="project" value="UniProtKB-ARBA"/>
</dbReference>
<keyword evidence="14" id="KW-0829">Tyrosine-protein kinase</keyword>
<dbReference type="InterPro" id="IPR049385">
    <property type="entry name" value="FAK1-like_FERM_C"/>
</dbReference>
<evidence type="ECO:0000256" key="17">
    <source>
        <dbReference type="SAM" id="Coils"/>
    </source>
</evidence>
<evidence type="ECO:0000259" key="20">
    <source>
        <dbReference type="PROSITE" id="PS50057"/>
    </source>
</evidence>
<dbReference type="GO" id="GO:0004713">
    <property type="term" value="F:protein tyrosine kinase activity"/>
    <property type="evidence" value="ECO:0007669"/>
    <property type="project" value="UniProtKB-KW"/>
</dbReference>
<feature type="coiled-coil region" evidence="17">
    <location>
        <begin position="737"/>
        <end position="764"/>
    </location>
</feature>
<feature type="compositionally biased region" description="Pro residues" evidence="18">
    <location>
        <begin position="1346"/>
        <end position="1357"/>
    </location>
</feature>
<dbReference type="Gene3D" id="2.30.29.30">
    <property type="entry name" value="Pleckstrin-homology domain (PH domain)/Phosphotyrosine-binding domain (PTB)"/>
    <property type="match status" value="1"/>
</dbReference>
<feature type="compositionally biased region" description="Low complexity" evidence="18">
    <location>
        <begin position="1099"/>
        <end position="1111"/>
    </location>
</feature>
<dbReference type="InterPro" id="IPR019749">
    <property type="entry name" value="Band_41_domain"/>
</dbReference>
<dbReference type="GO" id="GO:0048731">
    <property type="term" value="P:system development"/>
    <property type="evidence" value="ECO:0007669"/>
    <property type="project" value="UniProtKB-ARBA"/>
</dbReference>
<feature type="region of interest" description="Disordered" evidence="18">
    <location>
        <begin position="852"/>
        <end position="937"/>
    </location>
</feature>
<dbReference type="SMART" id="SM00219">
    <property type="entry name" value="TyrKc"/>
    <property type="match status" value="1"/>
</dbReference>
<keyword evidence="11 16" id="KW-0067">ATP-binding</keyword>
<feature type="compositionally biased region" description="Basic and acidic residues" evidence="18">
    <location>
        <begin position="387"/>
        <end position="397"/>
    </location>
</feature>
<accession>A0A7M7K4V7</accession>
<evidence type="ECO:0000256" key="7">
    <source>
        <dbReference type="ARBA" id="ARBA00022553"/>
    </source>
</evidence>
<dbReference type="InterPro" id="IPR005189">
    <property type="entry name" value="Focal_adhesion_kin_target_dom"/>
</dbReference>
<dbReference type="Gene3D" id="1.10.510.10">
    <property type="entry name" value="Transferase(Phosphotransferase) domain 1"/>
    <property type="match status" value="1"/>
</dbReference>
<sequence length="1368" mass="148477">MLARTFGLGRSLDSQEKKRLDDAGGDRTGSDGGLSPMRPPKAPLGVNVSRSTGQQTISVLKVYLNNGEFRSVKCGDATDVKGIIHLLCGQLHPSPLPLEALFALRLRHAATGDLQWLHRDTTLHQVLDKYLPRQSLNDWRFELRVRYLLANLDDFLQRDRVTFTFFYEQVKNDYLKMQDEVEVELAITLCCLEIRRFYKDVSQLSIDKKSTALEFLEREVGLDRFLPACVLLQHKAKALRKMILAQFKNVVRLSETQCMLQFLRSVKRKVAFDREVFLCQLGTGWTVSVELVISCELGIGFATDARGPLRPVGQFAQVQNIETIVHEGDSRALVRLRVAGTAEPLSVSCENLRVAEAIADLVDGYCRLVHSTNASYWTRKELKAGESEKSEISRADNDSESESTTDDNHPPRYRRSSSKPRSAGHAGVEILGVGESKLRHSEDYAEIVDDVEGDYSSATRDLELDRATLTLGEVIGQGQFGAVHRGEWRAKDGTRVQVAIKTCNGQGIAKREIQEQYTTGDELTEDDGADKLLDEAHTMKQLDHPHIIRLVGTCSSAPVWIVMELARLGELRAFLQRHRDRITLPRQLLWSRQLASALCYIQQKGLVHRDVAARNVLVASRDCVKLADFGLSRELGHAAEYTASRGKLPIKWMAPESINFRRFTSASDVWMFAVCVWEILSLGIKPFQGVKNGEVVARLEDGERLPLPHGCPPRLYSVLSLCWSYDPAKRPTFLFLKEALLEIYNEERAQAESCRRELRRTNALSWGSDGSDGSDEPPPKPARPASEHRNSDNPPPPPAPKSPPLRSKPLGVSSGLGSTLVDERDLLEKRLLEIKIKDQQREAERDQRWLNEQPLPFGTPPPQASVTGPTLGQTSLSSHARARQYHLGTSTNNNSSANGMPKSPASSHSISVGSATPSTSAVITPRVGSSTANRYGEGEPIYEATTGVVRAVMRLSEGVRAHQAEAYVELVRQTGLALRGLLAAVDGLSPTVLGVDPRTRRVEPAQRVLSADMAALVSAVKLAVQRPTDSEQRRAMLEAAHSLAVDAKNLLDIVDLLRTTEVTGAHETPAATSSSSMMSVSSSVTKSGIVTSFGRHSRSGSQSECGSSISGERILQSECSTPRSSTPTSFKSESLPRSTSASHHSESQTGGQSLRSGASTPGLGLALSQGTSHAESVGSLPCLGRSTPSNTFSSFQSCASGSNLGGSLPRSGGLVAGLVEAINSGCSSRASPLTSPHSQNSSNSVSLNGSIGIAPPAFVIPASIDGSLLNVKGVGPMRKQNSTSSLGTVLDSASAGGHTSVKMMASDGPQHHHQSSSLRKMSTSSIDEQISLHATRPHASTVSIPRKPPPGHKPPLPSTTASGIYDNP</sequence>
<feature type="compositionally biased region" description="Basic and acidic residues" evidence="18">
    <location>
        <begin position="13"/>
        <end position="29"/>
    </location>
</feature>
<dbReference type="SUPFAM" id="SSF54236">
    <property type="entry name" value="Ubiquitin-like"/>
    <property type="match status" value="1"/>
</dbReference>
<dbReference type="PROSITE" id="PS00107">
    <property type="entry name" value="PROTEIN_KINASE_ATP"/>
    <property type="match status" value="1"/>
</dbReference>
<keyword evidence="10" id="KW-0418">Kinase</keyword>
<dbReference type="Pfam" id="PF21477">
    <property type="entry name" value="FERM_C_FAK1"/>
    <property type="match status" value="1"/>
</dbReference>
<proteinExistence type="predicted"/>
<dbReference type="InterPro" id="IPR011009">
    <property type="entry name" value="Kinase-like_dom_sf"/>
</dbReference>
<dbReference type="PANTHER" id="PTHR46221:SF9">
    <property type="entry name" value="NON-SPECIFIC PROTEIN-TYROSINE KINASE"/>
    <property type="match status" value="1"/>
</dbReference>
<dbReference type="InterPro" id="IPR000719">
    <property type="entry name" value="Prot_kinase_dom"/>
</dbReference>
<dbReference type="Pfam" id="PF18038">
    <property type="entry name" value="FERM_N_2"/>
    <property type="match status" value="1"/>
</dbReference>
<evidence type="ECO:0000256" key="5">
    <source>
        <dbReference type="ARBA" id="ARBA00022475"/>
    </source>
</evidence>
<dbReference type="InterPro" id="IPR020635">
    <property type="entry name" value="Tyr_kinase_cat_dom"/>
</dbReference>
<dbReference type="InterPro" id="IPR036137">
    <property type="entry name" value="Focal_adhe_kin_target_dom_sf"/>
</dbReference>
<dbReference type="Pfam" id="PF00373">
    <property type="entry name" value="FERM_M"/>
    <property type="match status" value="1"/>
</dbReference>
<name>A0A7M7K4V7_VARDE</name>
<dbReference type="InterPro" id="IPR008266">
    <property type="entry name" value="Tyr_kinase_AS"/>
</dbReference>
<dbReference type="GO" id="GO:0005737">
    <property type="term" value="C:cytoplasm"/>
    <property type="evidence" value="ECO:0007669"/>
    <property type="project" value="UniProtKB-SubCell"/>
</dbReference>
<evidence type="ECO:0000256" key="16">
    <source>
        <dbReference type="PROSITE-ProRule" id="PRU10141"/>
    </source>
</evidence>
<feature type="compositionally biased region" description="Polar residues" evidence="18">
    <location>
        <begin position="1315"/>
        <end position="1328"/>
    </location>
</feature>
<dbReference type="InterPro" id="IPR000299">
    <property type="entry name" value="FERM_domain"/>
</dbReference>
<evidence type="ECO:0000256" key="2">
    <source>
        <dbReference type="ARBA" id="ARBA00004316"/>
    </source>
</evidence>
<evidence type="ECO:0000256" key="4">
    <source>
        <dbReference type="ARBA" id="ARBA00004496"/>
    </source>
</evidence>
<dbReference type="Gene3D" id="1.20.120.330">
    <property type="entry name" value="Nucleotidyltransferases domain 2"/>
    <property type="match status" value="1"/>
</dbReference>
<feature type="region of interest" description="Disordered" evidence="18">
    <location>
        <begin position="764"/>
        <end position="817"/>
    </location>
</feature>
<keyword evidence="22" id="KW-1185">Reference proteome</keyword>
<evidence type="ECO:0000256" key="1">
    <source>
        <dbReference type="ARBA" id="ARBA00004246"/>
    </source>
</evidence>
<dbReference type="PROSITE" id="PS50057">
    <property type="entry name" value="FERM_3"/>
    <property type="match status" value="1"/>
</dbReference>
<feature type="binding site" evidence="16">
    <location>
        <position position="501"/>
    </location>
    <ligand>
        <name>ATP</name>
        <dbReference type="ChEBI" id="CHEBI:30616"/>
    </ligand>
</feature>
<feature type="compositionally biased region" description="Low complexity" evidence="18">
    <location>
        <begin position="1235"/>
        <end position="1245"/>
    </location>
</feature>